<protein>
    <recommendedName>
        <fullName evidence="2">DUF7742 domain-containing protein</fullName>
    </recommendedName>
</protein>
<feature type="domain" description="DUF7742" evidence="2">
    <location>
        <begin position="2"/>
        <end position="87"/>
    </location>
</feature>
<feature type="compositionally biased region" description="Basic and acidic residues" evidence="1">
    <location>
        <begin position="97"/>
        <end position="109"/>
    </location>
</feature>
<dbReference type="Pfam" id="PF24891">
    <property type="entry name" value="DUF7742"/>
    <property type="match status" value="1"/>
</dbReference>
<dbReference type="AlphaFoldDB" id="A0AAX1UR25"/>
<sequence>MRRVLLADLLAVADWLAPMPPGQRPEALAALIERAHLAHKVSRRLGHAHPLWGNGCLASAVAGLAHRSEGHDPDPDQLDSLALVASAVAGRQRRAQALREGRGQKKAPSESECVPSPVGRSDYVVFSAVTRKGRCNG</sequence>
<feature type="region of interest" description="Disordered" evidence="1">
    <location>
        <begin position="94"/>
        <end position="116"/>
    </location>
</feature>
<proteinExistence type="predicted"/>
<evidence type="ECO:0000259" key="2">
    <source>
        <dbReference type="Pfam" id="PF24891"/>
    </source>
</evidence>
<comment type="caution">
    <text evidence="3">The sequence shown here is derived from an EMBL/GenBank/DDBJ whole genome shotgun (WGS) entry which is preliminary data.</text>
</comment>
<name>A0AAX1UR25_CERSP</name>
<dbReference type="InterPro" id="IPR056644">
    <property type="entry name" value="DUF7742"/>
</dbReference>
<dbReference type="Proteomes" id="UP000266305">
    <property type="component" value="Unassembled WGS sequence"/>
</dbReference>
<dbReference type="EMBL" id="QWGP01000002">
    <property type="protein sequence ID" value="RHZ98069.1"/>
    <property type="molecule type" value="Genomic_DNA"/>
</dbReference>
<evidence type="ECO:0000313" key="4">
    <source>
        <dbReference type="Proteomes" id="UP000266305"/>
    </source>
</evidence>
<evidence type="ECO:0000256" key="1">
    <source>
        <dbReference type="SAM" id="MobiDB-lite"/>
    </source>
</evidence>
<evidence type="ECO:0000313" key="3">
    <source>
        <dbReference type="EMBL" id="RHZ98069.1"/>
    </source>
</evidence>
<organism evidence="3 4">
    <name type="scientific">Cereibacter sphaeroides</name>
    <name type="common">Rhodobacter sphaeroides</name>
    <dbReference type="NCBI Taxonomy" id="1063"/>
    <lineage>
        <taxon>Bacteria</taxon>
        <taxon>Pseudomonadati</taxon>
        <taxon>Pseudomonadota</taxon>
        <taxon>Alphaproteobacteria</taxon>
        <taxon>Rhodobacterales</taxon>
        <taxon>Paracoccaceae</taxon>
        <taxon>Cereibacter</taxon>
    </lineage>
</organism>
<gene>
    <name evidence="3" type="ORF">D1114_02325</name>
</gene>
<accession>A0AAX1UR25</accession>
<reference evidence="3 4" key="1">
    <citation type="submission" date="2018-08" db="EMBL/GenBank/DDBJ databases">
        <title>Draft genome sequence of Rhodobacter sphaeroides FY.</title>
        <authorList>
            <person name="Rayyan A."/>
            <person name="Meyer T.E."/>
            <person name="Kyndt J.A."/>
        </authorList>
    </citation>
    <scope>NUCLEOTIDE SEQUENCE [LARGE SCALE GENOMIC DNA]</scope>
    <source>
        <strain evidence="3 4">FY</strain>
    </source>
</reference>